<evidence type="ECO:0000313" key="9">
    <source>
        <dbReference type="EMBL" id="KAA2211705.1"/>
    </source>
</evidence>
<evidence type="ECO:0000256" key="1">
    <source>
        <dbReference type="ARBA" id="ARBA00004651"/>
    </source>
</evidence>
<evidence type="ECO:0000256" key="3">
    <source>
        <dbReference type="ARBA" id="ARBA00022475"/>
    </source>
</evidence>
<keyword evidence="6 7" id="KW-0472">Membrane</keyword>
<dbReference type="PANTHER" id="PTHR43386">
    <property type="entry name" value="OLIGOPEPTIDE TRANSPORT SYSTEM PERMEASE PROTEIN APPC"/>
    <property type="match status" value="1"/>
</dbReference>
<dbReference type="InterPro" id="IPR050366">
    <property type="entry name" value="BP-dependent_transpt_permease"/>
</dbReference>
<feature type="transmembrane region" description="Helical" evidence="7">
    <location>
        <begin position="109"/>
        <end position="134"/>
    </location>
</feature>
<gene>
    <name evidence="9" type="ORF">F0Q34_18700</name>
</gene>
<dbReference type="Proteomes" id="UP000322110">
    <property type="component" value="Unassembled WGS sequence"/>
</dbReference>
<name>A0A5B2TCA1_9PROT</name>
<keyword evidence="4 7" id="KW-0812">Transmembrane</keyword>
<reference evidence="9 10" key="1">
    <citation type="journal article" date="2015" name="Int. J. Syst. Evol. Microbiol.">
        <title>Roseomonas oryzae sp. nov., isolated from paddy rhizosphere soil.</title>
        <authorList>
            <person name="Ramaprasad E.V."/>
            <person name="Sasikala Ch."/>
            <person name="Ramana Ch.V."/>
        </authorList>
    </citation>
    <scope>NUCLEOTIDE SEQUENCE [LARGE SCALE GENOMIC DNA]</scope>
    <source>
        <strain evidence="9 10">KCTC 42542</strain>
    </source>
</reference>
<evidence type="ECO:0000256" key="7">
    <source>
        <dbReference type="RuleBase" id="RU363032"/>
    </source>
</evidence>
<keyword evidence="3" id="KW-1003">Cell membrane</keyword>
<dbReference type="InterPro" id="IPR000515">
    <property type="entry name" value="MetI-like"/>
</dbReference>
<keyword evidence="2 7" id="KW-0813">Transport</keyword>
<dbReference type="InterPro" id="IPR035906">
    <property type="entry name" value="MetI-like_sf"/>
</dbReference>
<proteinExistence type="inferred from homology"/>
<dbReference type="InterPro" id="IPR025966">
    <property type="entry name" value="OppC_N"/>
</dbReference>
<evidence type="ECO:0000256" key="5">
    <source>
        <dbReference type="ARBA" id="ARBA00022989"/>
    </source>
</evidence>
<comment type="similarity">
    <text evidence="7">Belongs to the binding-protein-dependent transport system permease family.</text>
</comment>
<evidence type="ECO:0000256" key="4">
    <source>
        <dbReference type="ARBA" id="ARBA00022692"/>
    </source>
</evidence>
<dbReference type="Gene3D" id="1.10.3720.10">
    <property type="entry name" value="MetI-like"/>
    <property type="match status" value="1"/>
</dbReference>
<evidence type="ECO:0000256" key="2">
    <source>
        <dbReference type="ARBA" id="ARBA00022448"/>
    </source>
</evidence>
<dbReference type="CDD" id="cd06261">
    <property type="entry name" value="TM_PBP2"/>
    <property type="match status" value="1"/>
</dbReference>
<dbReference type="PANTHER" id="PTHR43386:SF26">
    <property type="entry name" value="ABC TRANSPORTER PERMEASE PROTEIN"/>
    <property type="match status" value="1"/>
</dbReference>
<evidence type="ECO:0000256" key="6">
    <source>
        <dbReference type="ARBA" id="ARBA00023136"/>
    </source>
</evidence>
<dbReference type="Pfam" id="PF12911">
    <property type="entry name" value="OppC_N"/>
    <property type="match status" value="1"/>
</dbReference>
<accession>A0A5B2TCA1</accession>
<dbReference type="RefSeq" id="WP_149813777.1">
    <property type="nucleotide sequence ID" value="NZ_VUKA01000017.1"/>
</dbReference>
<dbReference type="GO" id="GO:0005886">
    <property type="term" value="C:plasma membrane"/>
    <property type="evidence" value="ECO:0007669"/>
    <property type="project" value="UniProtKB-SubCell"/>
</dbReference>
<dbReference type="OrthoDB" id="9766870at2"/>
<keyword evidence="5 7" id="KW-1133">Transmembrane helix</keyword>
<protein>
    <submittedName>
        <fullName evidence="9">ABC transporter permease</fullName>
    </submittedName>
</protein>
<evidence type="ECO:0000259" key="8">
    <source>
        <dbReference type="PROSITE" id="PS50928"/>
    </source>
</evidence>
<organism evidence="9 10">
    <name type="scientific">Teichococcus oryzae</name>
    <dbReference type="NCBI Taxonomy" id="1608942"/>
    <lineage>
        <taxon>Bacteria</taxon>
        <taxon>Pseudomonadati</taxon>
        <taxon>Pseudomonadota</taxon>
        <taxon>Alphaproteobacteria</taxon>
        <taxon>Acetobacterales</taxon>
        <taxon>Roseomonadaceae</taxon>
        <taxon>Roseomonas</taxon>
    </lineage>
</organism>
<dbReference type="AlphaFoldDB" id="A0A5B2TCA1"/>
<feature type="transmembrane region" description="Helical" evidence="7">
    <location>
        <begin position="228"/>
        <end position="256"/>
    </location>
</feature>
<dbReference type="SUPFAM" id="SSF161098">
    <property type="entry name" value="MetI-like"/>
    <property type="match status" value="1"/>
</dbReference>
<feature type="transmembrane region" description="Helical" evidence="7">
    <location>
        <begin position="37"/>
        <end position="59"/>
    </location>
</feature>
<feature type="domain" description="ABC transmembrane type-1" evidence="8">
    <location>
        <begin position="107"/>
        <end position="297"/>
    </location>
</feature>
<evidence type="ECO:0000313" key="10">
    <source>
        <dbReference type="Proteomes" id="UP000322110"/>
    </source>
</evidence>
<feature type="transmembrane region" description="Helical" evidence="7">
    <location>
        <begin position="276"/>
        <end position="297"/>
    </location>
</feature>
<comment type="caution">
    <text evidence="9">The sequence shown here is derived from an EMBL/GenBank/DDBJ whole genome shotgun (WGS) entry which is preliminary data.</text>
</comment>
<dbReference type="Pfam" id="PF00528">
    <property type="entry name" value="BPD_transp_1"/>
    <property type="match status" value="1"/>
</dbReference>
<dbReference type="EMBL" id="VUKA01000017">
    <property type="protein sequence ID" value="KAA2211705.1"/>
    <property type="molecule type" value="Genomic_DNA"/>
</dbReference>
<keyword evidence="10" id="KW-1185">Reference proteome</keyword>
<dbReference type="GO" id="GO:0055085">
    <property type="term" value="P:transmembrane transport"/>
    <property type="evidence" value="ECO:0007669"/>
    <property type="project" value="InterPro"/>
</dbReference>
<dbReference type="PROSITE" id="PS50928">
    <property type="entry name" value="ABC_TM1"/>
    <property type="match status" value="1"/>
</dbReference>
<sequence>MSTTTANTTPAAAEPVATPKVEGPWRRFISEFAESKLALLGLIVFVIIALVAIFAPWIAPQNPYDLAQLDIMDGRMEPGTVGGAGFTYWLGTDDQGRDMLSGIMYGLRISLLVGVGSAVIACAVGASLGMLAAYAGGRTDTVIMRLVDLQLSFPSILAALMILAFLGKGVMNVVLALVIVEWAYYARTVRGTALVERRREYIEAAQCLALPTRRIIFRHLLPNCMPPLIVVATMQIARAIALEATLSFLGLGVPITEPSLGLLISNGYEYMLSGKYWISFYPGIALLVTIVSINLMGDQLRDVLNPRLKK</sequence>
<comment type="subcellular location">
    <subcellularLocation>
        <location evidence="1 7">Cell membrane</location>
        <topology evidence="1 7">Multi-pass membrane protein</topology>
    </subcellularLocation>
</comment>